<proteinExistence type="predicted"/>
<reference evidence="3 4" key="1">
    <citation type="submission" date="2014-04" db="EMBL/GenBank/DDBJ databases">
        <authorList>
            <consortium name="DOE Joint Genome Institute"/>
            <person name="Kuo A."/>
            <person name="Kohler A."/>
            <person name="Costa M.D."/>
            <person name="Nagy L.G."/>
            <person name="Floudas D."/>
            <person name="Copeland A."/>
            <person name="Barry K.W."/>
            <person name="Cichocki N."/>
            <person name="Veneault-Fourrey C."/>
            <person name="LaButti K."/>
            <person name="Lindquist E.A."/>
            <person name="Lipzen A."/>
            <person name="Lundell T."/>
            <person name="Morin E."/>
            <person name="Murat C."/>
            <person name="Sun H."/>
            <person name="Tunlid A."/>
            <person name="Henrissat B."/>
            <person name="Grigoriev I.V."/>
            <person name="Hibbett D.S."/>
            <person name="Martin F."/>
            <person name="Nordberg H.P."/>
            <person name="Cantor M.N."/>
            <person name="Hua S.X."/>
        </authorList>
    </citation>
    <scope>NUCLEOTIDE SEQUENCE [LARGE SCALE GENOMIC DNA]</scope>
    <source>
        <strain evidence="3 4">441</strain>
    </source>
</reference>
<organism evidence="3 4">
    <name type="scientific">Pisolithus microcarpus 441</name>
    <dbReference type="NCBI Taxonomy" id="765257"/>
    <lineage>
        <taxon>Eukaryota</taxon>
        <taxon>Fungi</taxon>
        <taxon>Dikarya</taxon>
        <taxon>Basidiomycota</taxon>
        <taxon>Agaricomycotina</taxon>
        <taxon>Agaricomycetes</taxon>
        <taxon>Agaricomycetidae</taxon>
        <taxon>Boletales</taxon>
        <taxon>Sclerodermatineae</taxon>
        <taxon>Pisolithaceae</taxon>
        <taxon>Pisolithus</taxon>
    </lineage>
</organism>
<dbReference type="SMART" id="SM00233">
    <property type="entry name" value="PH"/>
    <property type="match status" value="2"/>
</dbReference>
<keyword evidence="4" id="KW-1185">Reference proteome</keyword>
<dbReference type="Pfam" id="PF23207">
    <property type="entry name" value="PH_SPO71"/>
    <property type="match status" value="1"/>
</dbReference>
<name>A0A0C9YHP5_9AGAM</name>
<evidence type="ECO:0000256" key="1">
    <source>
        <dbReference type="SAM" id="MobiDB-lite"/>
    </source>
</evidence>
<feature type="compositionally biased region" description="Basic and acidic residues" evidence="1">
    <location>
        <begin position="237"/>
        <end position="247"/>
    </location>
</feature>
<dbReference type="STRING" id="765257.A0A0C9YHP5"/>
<evidence type="ECO:0000313" key="4">
    <source>
        <dbReference type="Proteomes" id="UP000054018"/>
    </source>
</evidence>
<dbReference type="PANTHER" id="PTHR28076">
    <property type="entry name" value="SPORULATION-SPECIFIC PROTEIN 71"/>
    <property type="match status" value="1"/>
</dbReference>
<feature type="region of interest" description="Disordered" evidence="1">
    <location>
        <begin position="139"/>
        <end position="198"/>
    </location>
</feature>
<protein>
    <recommendedName>
        <fullName evidence="2">PH domain-containing protein</fullName>
    </recommendedName>
</protein>
<dbReference type="Proteomes" id="UP000054018">
    <property type="component" value="Unassembled WGS sequence"/>
</dbReference>
<dbReference type="PANTHER" id="PTHR28076:SF1">
    <property type="entry name" value="PROSPORE MEMBRANE ADAPTER PROTEIN SPO71"/>
    <property type="match status" value="1"/>
</dbReference>
<dbReference type="EMBL" id="KN833715">
    <property type="protein sequence ID" value="KIK24500.1"/>
    <property type="molecule type" value="Genomic_DNA"/>
</dbReference>
<feature type="region of interest" description="Disordered" evidence="1">
    <location>
        <begin position="219"/>
        <end position="287"/>
    </location>
</feature>
<accession>A0A0C9YHP5</accession>
<reference evidence="4" key="2">
    <citation type="submission" date="2015-01" db="EMBL/GenBank/DDBJ databases">
        <title>Evolutionary Origins and Diversification of the Mycorrhizal Mutualists.</title>
        <authorList>
            <consortium name="DOE Joint Genome Institute"/>
            <consortium name="Mycorrhizal Genomics Consortium"/>
            <person name="Kohler A."/>
            <person name="Kuo A."/>
            <person name="Nagy L.G."/>
            <person name="Floudas D."/>
            <person name="Copeland A."/>
            <person name="Barry K.W."/>
            <person name="Cichocki N."/>
            <person name="Veneault-Fourrey C."/>
            <person name="LaButti K."/>
            <person name="Lindquist E.A."/>
            <person name="Lipzen A."/>
            <person name="Lundell T."/>
            <person name="Morin E."/>
            <person name="Murat C."/>
            <person name="Riley R."/>
            <person name="Ohm R."/>
            <person name="Sun H."/>
            <person name="Tunlid A."/>
            <person name="Henrissat B."/>
            <person name="Grigoriev I.V."/>
            <person name="Hibbett D.S."/>
            <person name="Martin F."/>
        </authorList>
    </citation>
    <scope>NUCLEOTIDE SEQUENCE [LARGE SCALE GENOMIC DNA]</scope>
    <source>
        <strain evidence="4">441</strain>
    </source>
</reference>
<dbReference type="AlphaFoldDB" id="A0A0C9YHP5"/>
<dbReference type="InterPro" id="IPR057379">
    <property type="entry name" value="PH_SPO71"/>
</dbReference>
<dbReference type="OrthoDB" id="5579281at2759"/>
<feature type="compositionally biased region" description="Low complexity" evidence="1">
    <location>
        <begin position="142"/>
        <end position="160"/>
    </location>
</feature>
<dbReference type="HOGENOM" id="CLU_008203_0_0_1"/>
<feature type="region of interest" description="Disordered" evidence="1">
    <location>
        <begin position="776"/>
        <end position="803"/>
    </location>
</feature>
<feature type="domain" description="PH" evidence="2">
    <location>
        <begin position="590"/>
        <end position="756"/>
    </location>
</feature>
<dbReference type="InterPro" id="IPR039486">
    <property type="entry name" value="Mug56/Spo71_PH"/>
</dbReference>
<gene>
    <name evidence="3" type="ORF">PISMIDRAFT_400818</name>
</gene>
<dbReference type="Pfam" id="PF15404">
    <property type="entry name" value="PH_4"/>
    <property type="match status" value="1"/>
</dbReference>
<evidence type="ECO:0000259" key="2">
    <source>
        <dbReference type="SMART" id="SM00233"/>
    </source>
</evidence>
<sequence>MTLQLPGDHCPYRKFFIGPMPEKMFSVADDVGETTLDEGDDAEDSTLSRVMDNHAFHFFVHQGGKLEDWNDDTRADIRTELVRRWRESEWIRPSHRQSRTATYATRWAGCSFEIGNVLGVNILDNHTIPVSSARTAQVPDQVAAAATPSSTASTHVSTPAGSRSLPPDSDHTLPSLPEGSSNHNDSSSSALLPSASAPALSEPSCAEISVLERPVSRTEPLIARGDRPGEAVQSETTIERRNAHETIRPGVHFPDDQVADDPQLEGTPVPQGDLTPPGDEMVENGADSTSAAARQFGVDEIVLRDRMFVRISHTPLGGLPRNFDEVEHRYATMFQEEGWAEFLVVWRGSRVEIYDDYTLPGREFFTGHKKLAFLIPLSSSRTNVSLYSFADLTFCVHCPSTLVHNGGSKAKNLFRSPKDGTNVFIFKHKSRTRAEDWLWHLWHHLRCRIPPSIEISYPTTDTHLRIDVPLGDAADIDEVYRVFSVDNIVETVLQSVASARGVPGIVFFDWNYIRQDLQSGKRLALVWRLEGQLEWIWQPTDVEGNDRRWLVLCGLSLKQGRKAPHLEIRTVDHRREFVRLPGGTKMEEPPGVEGYLDRIKAQGHRQRVYVSTHDGSLFALSPNDANPPAPPSTHLSHMVDGLTDVNQYAETIFRSEIERGVTQIRSAYGVMDLWNIESVRAVLQEAQQAEPDSDLSIDADEGGVVGLAKTQNPLKLRLRRSFEIVLVSGRVIRLEAYSCRNCREWIDKLQALITYWTRRHKEDAELEMDISGTINQRPRLTPRLPRCHNSGGSSTPREAPPDLEASLPSLTSLYRWCTLSDCRSVIKSGRVFMRRGFRGQYKMSHLVLVSGHLIPFHVRRNSTLHRQRRREISLLDAYIYSGYLAALTLPREEFNPSDPIPPRRYCDGVEADEPVEDIFFMLWYRKARTSSTGGQASGIPPHSAKFKTVIFKTRNKVERDAWCWALNCEIEKVVRRNREREQRLRQMGALVNMSHT</sequence>
<dbReference type="InterPro" id="IPR040345">
    <property type="entry name" value="Mug56/Spo71"/>
</dbReference>
<feature type="compositionally biased region" description="Low complexity" evidence="1">
    <location>
        <begin position="180"/>
        <end position="198"/>
    </location>
</feature>
<evidence type="ECO:0000313" key="3">
    <source>
        <dbReference type="EMBL" id="KIK24500.1"/>
    </source>
</evidence>
<dbReference type="InterPro" id="IPR001849">
    <property type="entry name" value="PH_domain"/>
</dbReference>
<dbReference type="GO" id="GO:1902657">
    <property type="term" value="P:protein localization to prospore membrane"/>
    <property type="evidence" value="ECO:0007669"/>
    <property type="project" value="InterPro"/>
</dbReference>
<feature type="domain" description="PH" evidence="2">
    <location>
        <begin position="825"/>
        <end position="973"/>
    </location>
</feature>